<dbReference type="PANTHER" id="PTHR47993:SF393">
    <property type="entry name" value="F-BOX DOMAIN-CONTAINING PROTEIN"/>
    <property type="match status" value="1"/>
</dbReference>
<protein>
    <recommendedName>
        <fullName evidence="1">F-box domain-containing protein</fullName>
    </recommendedName>
</protein>
<gene>
    <name evidence="2" type="ORF">C24_LOCUS5549</name>
</gene>
<feature type="domain" description="F-box" evidence="1">
    <location>
        <begin position="1"/>
        <end position="46"/>
    </location>
</feature>
<dbReference type="InterPro" id="IPR001810">
    <property type="entry name" value="F-box_dom"/>
</dbReference>
<dbReference type="PROSITE" id="PS50181">
    <property type="entry name" value="FBOX"/>
    <property type="match status" value="1"/>
</dbReference>
<dbReference type="InterPro" id="IPR050233">
    <property type="entry name" value="A_thaliana_F-box"/>
</dbReference>
<dbReference type="Gene3D" id="1.20.1280.50">
    <property type="match status" value="1"/>
</dbReference>
<dbReference type="ExpressionAtlas" id="A0A5S9WSE2">
    <property type="expression patterns" value="baseline and differential"/>
</dbReference>
<dbReference type="SMART" id="SM00256">
    <property type="entry name" value="FBOX"/>
    <property type="match status" value="1"/>
</dbReference>
<dbReference type="PANTHER" id="PTHR47993">
    <property type="entry name" value="OS09G0372900 PROTEIN-RELATED"/>
    <property type="match status" value="1"/>
</dbReference>
<reference evidence="2 3" key="1">
    <citation type="submission" date="2019-12" db="EMBL/GenBank/DDBJ databases">
        <authorList>
            <person name="Jiao W.-B."/>
            <person name="Schneeberger K."/>
        </authorList>
    </citation>
    <scope>NUCLEOTIDE SEQUENCE [LARGE SCALE GENOMIC DNA]</scope>
    <source>
        <strain evidence="3">cv. C24</strain>
    </source>
</reference>
<dbReference type="InterPro" id="IPR017451">
    <property type="entry name" value="F-box-assoc_interact_dom"/>
</dbReference>
<dbReference type="InterPro" id="IPR006527">
    <property type="entry name" value="F-box-assoc_dom_typ1"/>
</dbReference>
<dbReference type="CDD" id="cd22157">
    <property type="entry name" value="F-box_AtFBW1-like"/>
    <property type="match status" value="1"/>
</dbReference>
<dbReference type="Pfam" id="PF07734">
    <property type="entry name" value="FBA_1"/>
    <property type="match status" value="1"/>
</dbReference>
<evidence type="ECO:0000313" key="3">
    <source>
        <dbReference type="Proteomes" id="UP000434276"/>
    </source>
</evidence>
<dbReference type="OrthoDB" id="1036760at2759"/>
<evidence type="ECO:0000313" key="2">
    <source>
        <dbReference type="EMBL" id="CAA0319417.1"/>
    </source>
</evidence>
<dbReference type="EMBL" id="CACSHJ010000087">
    <property type="protein sequence ID" value="CAA0319417.1"/>
    <property type="molecule type" value="Genomic_DNA"/>
</dbReference>
<proteinExistence type="predicted"/>
<dbReference type="AlphaFoldDB" id="A0A5S9WSE2"/>
<organism evidence="2 3">
    <name type="scientific">Arabidopsis thaliana</name>
    <name type="common">Mouse-ear cress</name>
    <dbReference type="NCBI Taxonomy" id="3702"/>
    <lineage>
        <taxon>Eukaryota</taxon>
        <taxon>Viridiplantae</taxon>
        <taxon>Streptophyta</taxon>
        <taxon>Embryophyta</taxon>
        <taxon>Tracheophyta</taxon>
        <taxon>Spermatophyta</taxon>
        <taxon>Magnoliopsida</taxon>
        <taxon>eudicotyledons</taxon>
        <taxon>Gunneridae</taxon>
        <taxon>Pentapetalae</taxon>
        <taxon>rosids</taxon>
        <taxon>malvids</taxon>
        <taxon>Brassicales</taxon>
        <taxon>Brassicaceae</taxon>
        <taxon>Camelineae</taxon>
        <taxon>Arabidopsis</taxon>
    </lineage>
</organism>
<name>A0A5S9WSE2_ARATH</name>
<dbReference type="InterPro" id="IPR036047">
    <property type="entry name" value="F-box-like_dom_sf"/>
</dbReference>
<accession>A0A5S9WSE2</accession>
<dbReference type="SUPFAM" id="SSF81383">
    <property type="entry name" value="F-box domain"/>
    <property type="match status" value="1"/>
</dbReference>
<dbReference type="NCBIfam" id="TIGR01640">
    <property type="entry name" value="F_box_assoc_1"/>
    <property type="match status" value="1"/>
</dbReference>
<sequence>MRTISDLPVALVEQILSRVPLTSLIAVQSTCKTWNALSKTQIFGKTRQQFLGFMMIDFGLYSIKFDLQGLNYESDFVEPSIKRVSILDQLDIFKVFHCEGLLLCVFRGNRWPVVWNPYLGGTRWIQPISDFHKYQVSDKFAFGYENKNRNYKILRFFDALEYSDFFGFYDIYDLNSSAWRVLDVNPDCDIKCGVSLKGNTYFFAKEIAKAPNVEDFLVCFDFTAERFGPRLPLPFHSCGLFSEHVTLSCVRDEHLAVLYRRYNGVMEIYITTKIEPNEVFWSNFLKVDLTTFPDRFYGSRSHYFFIDEEKKVAVVFKNEPEWTMDCSYQTAYIIGQGGYLKSVKFGETPNDRKHNNTWNINSFMLSSYVPSLVQL</sequence>
<evidence type="ECO:0000259" key="1">
    <source>
        <dbReference type="PROSITE" id="PS50181"/>
    </source>
</evidence>
<dbReference type="Proteomes" id="UP000434276">
    <property type="component" value="Unassembled WGS sequence"/>
</dbReference>
<dbReference type="Pfam" id="PF00646">
    <property type="entry name" value="F-box"/>
    <property type="match status" value="1"/>
</dbReference>